<organism evidence="2 3">
    <name type="scientific">Candidatus Lambdaproteobacteria bacterium RIFOXYD2_FULL_50_16</name>
    <dbReference type="NCBI Taxonomy" id="1817772"/>
    <lineage>
        <taxon>Bacteria</taxon>
        <taxon>Pseudomonadati</taxon>
        <taxon>Pseudomonadota</taxon>
        <taxon>Candidatus Lambdaproteobacteria</taxon>
    </lineage>
</organism>
<protein>
    <recommendedName>
        <fullName evidence="1">Capsular polysaccharide assembling protein CapF C-terminal domain-containing protein</fullName>
    </recommendedName>
</protein>
<feature type="domain" description="Capsular polysaccharide assembling protein CapF C-terminal" evidence="1">
    <location>
        <begin position="11"/>
        <end position="125"/>
    </location>
</feature>
<evidence type="ECO:0000313" key="2">
    <source>
        <dbReference type="EMBL" id="OGG96842.1"/>
    </source>
</evidence>
<comment type="caution">
    <text evidence="2">The sequence shown here is derived from an EMBL/GenBank/DDBJ whole genome shotgun (WGS) entry which is preliminary data.</text>
</comment>
<dbReference type="STRING" id="1817772.A2527_00235"/>
<evidence type="ECO:0000259" key="1">
    <source>
        <dbReference type="Pfam" id="PF14667"/>
    </source>
</evidence>
<dbReference type="AlphaFoldDB" id="A0A1F6GFF8"/>
<dbReference type="EMBL" id="MFNE01000008">
    <property type="protein sequence ID" value="OGG96842.1"/>
    <property type="molecule type" value="Genomic_DNA"/>
</dbReference>
<accession>A0A1F6GFF8</accession>
<dbReference type="Gene3D" id="2.60.120.10">
    <property type="entry name" value="Jelly Rolls"/>
    <property type="match status" value="1"/>
</dbReference>
<dbReference type="InterPro" id="IPR029303">
    <property type="entry name" value="CapF_C"/>
</dbReference>
<dbReference type="InterPro" id="IPR014710">
    <property type="entry name" value="RmlC-like_jellyroll"/>
</dbReference>
<gene>
    <name evidence="2" type="ORF">A2527_00235</name>
</gene>
<sequence length="130" mass="14826">MKIFEIKNRGDHRGDSFELPQECYHFIGQIADLHFATFFPGALRGNHYHLKKREILIFQVADLIEIFWRAPGSEHTQSKNFVGPMMLACLVEPGWGHAVKNPGKLPIGQTALCSRPYDSKDPDSFAWQIT</sequence>
<proteinExistence type="predicted"/>
<reference evidence="2 3" key="1">
    <citation type="journal article" date="2016" name="Nat. Commun.">
        <title>Thousands of microbial genomes shed light on interconnected biogeochemical processes in an aquifer system.</title>
        <authorList>
            <person name="Anantharaman K."/>
            <person name="Brown C.T."/>
            <person name="Hug L.A."/>
            <person name="Sharon I."/>
            <person name="Castelle C.J."/>
            <person name="Probst A.J."/>
            <person name="Thomas B.C."/>
            <person name="Singh A."/>
            <person name="Wilkins M.J."/>
            <person name="Karaoz U."/>
            <person name="Brodie E.L."/>
            <person name="Williams K.H."/>
            <person name="Hubbard S.S."/>
            <person name="Banfield J.F."/>
        </authorList>
    </citation>
    <scope>NUCLEOTIDE SEQUENCE [LARGE SCALE GENOMIC DNA]</scope>
</reference>
<dbReference type="SUPFAM" id="SSF51182">
    <property type="entry name" value="RmlC-like cupins"/>
    <property type="match status" value="1"/>
</dbReference>
<dbReference type="InterPro" id="IPR011051">
    <property type="entry name" value="RmlC_Cupin_sf"/>
</dbReference>
<dbReference type="Pfam" id="PF14667">
    <property type="entry name" value="Polysacc_synt_C"/>
    <property type="match status" value="1"/>
</dbReference>
<dbReference type="Proteomes" id="UP000178449">
    <property type="component" value="Unassembled WGS sequence"/>
</dbReference>
<name>A0A1F6GFF8_9PROT</name>
<evidence type="ECO:0000313" key="3">
    <source>
        <dbReference type="Proteomes" id="UP000178449"/>
    </source>
</evidence>